<evidence type="ECO:0000313" key="1">
    <source>
        <dbReference type="EMBL" id="PKF35228.1"/>
    </source>
</evidence>
<organism evidence="1 2">
    <name type="scientific">Acinetobacter proteolyticus</name>
    <dbReference type="NCBI Taxonomy" id="1776741"/>
    <lineage>
        <taxon>Bacteria</taxon>
        <taxon>Pseudomonadati</taxon>
        <taxon>Pseudomonadota</taxon>
        <taxon>Gammaproteobacteria</taxon>
        <taxon>Moraxellales</taxon>
        <taxon>Moraxellaceae</taxon>
        <taxon>Acinetobacter</taxon>
    </lineage>
</organism>
<evidence type="ECO:0000313" key="2">
    <source>
        <dbReference type="Proteomes" id="UP000233553"/>
    </source>
</evidence>
<accession>A0A2N0WHZ5</accession>
<dbReference type="AlphaFoldDB" id="A0A2N0WHZ5"/>
<dbReference type="Proteomes" id="UP000233553">
    <property type="component" value="Unassembled WGS sequence"/>
</dbReference>
<name>A0A2N0WHZ5_9GAMM</name>
<sequence>MGFCRASKEFENILNTKKDEFHCNLAYTENPFINLCTSMSSGCCRSVLFLFPKKNVLAVCADLLKSQLHNNIADFAEESPQ</sequence>
<protein>
    <submittedName>
        <fullName evidence="1">Uncharacterized protein</fullName>
    </submittedName>
</protein>
<proteinExistence type="predicted"/>
<comment type="caution">
    <text evidence="1">The sequence shown here is derived from an EMBL/GenBank/DDBJ whole genome shotgun (WGS) entry which is preliminary data.</text>
</comment>
<reference evidence="1 2" key="1">
    <citation type="submission" date="2017-12" db="EMBL/GenBank/DDBJ databases">
        <title>Draft Genome sequences of multiple microbial strains isolated from spacecraft associated surfaces.</title>
        <authorList>
            <person name="Seuylemezian A."/>
            <person name="Vaishampayan P."/>
            <person name="Venkateswaran K."/>
        </authorList>
    </citation>
    <scope>NUCLEOTIDE SEQUENCE [LARGE SCALE GENOMIC DNA]</scope>
    <source>
        <strain evidence="1 2">2P01AA</strain>
    </source>
</reference>
<gene>
    <name evidence="1" type="ORF">CW311_05315</name>
</gene>
<dbReference type="EMBL" id="PISJ01000007">
    <property type="protein sequence ID" value="PKF35228.1"/>
    <property type="molecule type" value="Genomic_DNA"/>
</dbReference>